<evidence type="ECO:0000313" key="2">
    <source>
        <dbReference type="Proteomes" id="UP000507222"/>
    </source>
</evidence>
<evidence type="ECO:0000313" key="1">
    <source>
        <dbReference type="EMBL" id="CAB4286998.1"/>
    </source>
</evidence>
<dbReference type="EMBL" id="CAEKDK010000007">
    <property type="protein sequence ID" value="CAB4286998.1"/>
    <property type="molecule type" value="Genomic_DNA"/>
</dbReference>
<dbReference type="Gene3D" id="3.30.530.20">
    <property type="match status" value="1"/>
</dbReference>
<evidence type="ECO:0008006" key="3">
    <source>
        <dbReference type="Google" id="ProtNLM"/>
    </source>
</evidence>
<accession>A0A6J5VM12</accession>
<dbReference type="PANTHER" id="PTHR34560:SF1">
    <property type="entry name" value="START DOMAIN-CONTAINING PROTEIN"/>
    <property type="match status" value="1"/>
</dbReference>
<proteinExistence type="predicted"/>
<dbReference type="SUPFAM" id="SSF55961">
    <property type="entry name" value="Bet v1-like"/>
    <property type="match status" value="1"/>
</dbReference>
<dbReference type="InterPro" id="IPR023393">
    <property type="entry name" value="START-like_dom_sf"/>
</dbReference>
<protein>
    <recommendedName>
        <fullName evidence="3">START domain-containing protein</fullName>
    </recommendedName>
</protein>
<reference evidence="1 2" key="1">
    <citation type="submission" date="2020-05" db="EMBL/GenBank/DDBJ databases">
        <authorList>
            <person name="Campoy J."/>
            <person name="Schneeberger K."/>
            <person name="Spophaly S."/>
        </authorList>
    </citation>
    <scope>NUCLEOTIDE SEQUENCE [LARGE SCALE GENOMIC DNA]</scope>
    <source>
        <strain evidence="1">PruArmRojPasFocal</strain>
    </source>
</reference>
<dbReference type="AlphaFoldDB" id="A0A6J5VM12"/>
<dbReference type="PANTHER" id="PTHR34560">
    <property type="entry name" value="POLYKETIDE CYCLASE/DEHYDRASE/LIPID TRANSPORT SUPERFAMILY PROTEIN"/>
    <property type="match status" value="1"/>
</dbReference>
<sequence>MEKTQKIIQYRERLDKTLASPNLTNKEALKLLVKNQLIHFSENEIGGCNENVIEEKTAEVSNLLDMLRSACIVDDKGLTTCETTSHPEWKLKHDNEQFRVMYREGIQGTPFHTLLVEGYVDGSVDDCLCASWESDLYKKWWPQSTIPTFKILSAKCLQKVRIGEQISLVRMKVPWPLSPREAVVHYFMFEYFQDDLIVVLLKSVSDSESIDGVHGLTNEETAGAKDLVRIDVVGGFAIQKVTKERSYFRTIATMDIKLDFVPPSLINFFSRQLIGNGFRLYQKAVSSKLNGDGDYSKALEGPLYTQIREALFPLNEPNRPLEGERLNSDTSNLSEEHLMKNQMSDLKLVDMDQKVENDHPASEAAPDDAQVHPASELMSDDALVTGRSTFGEIEEVESEDGRQFENQTSNRVAEKGLVNGKINVVISSEVEQALGTLEKIIYKVRKNGLNAQIRSSSGFTNEIPQKETYGGNPKALEGGVCISGERFVEASKEEVIERTLPKSVTNSSGIHNLSYEGSNSLSKEVNHNRIVPTSLEQELSISCDNNQSALCSSKDGTAEVPVLDLDHIMYGTTNHMSSMKNGKDENIPNRTKKSTKKRKHWYCCFSMN</sequence>
<name>A0A6J5VM12_PRUAR</name>
<gene>
    <name evidence="1" type="ORF">CURHAP_LOCUS44801</name>
</gene>
<organism evidence="1 2">
    <name type="scientific">Prunus armeniaca</name>
    <name type="common">Apricot</name>
    <name type="synonym">Armeniaca vulgaris</name>
    <dbReference type="NCBI Taxonomy" id="36596"/>
    <lineage>
        <taxon>Eukaryota</taxon>
        <taxon>Viridiplantae</taxon>
        <taxon>Streptophyta</taxon>
        <taxon>Embryophyta</taxon>
        <taxon>Tracheophyta</taxon>
        <taxon>Spermatophyta</taxon>
        <taxon>Magnoliopsida</taxon>
        <taxon>eudicotyledons</taxon>
        <taxon>Gunneridae</taxon>
        <taxon>Pentapetalae</taxon>
        <taxon>rosids</taxon>
        <taxon>fabids</taxon>
        <taxon>Rosales</taxon>
        <taxon>Rosaceae</taxon>
        <taxon>Amygdaloideae</taxon>
        <taxon>Amygdaleae</taxon>
        <taxon>Prunus</taxon>
    </lineage>
</organism>
<dbReference type="Proteomes" id="UP000507222">
    <property type="component" value="Unassembled WGS sequence"/>
</dbReference>